<sequence>MGVKLYHYTTLANGLLILHDGKLRAKKATQGTGVYLTQVPPNWPTERILFNNYDDGKTRMEAEMAKGKADMVFVFDSDVIGATQNDTRDDRNEWMTHGDVDIYKCDNFYVR</sequence>
<name>A0A7R9KGD5_9ACAR</name>
<dbReference type="AlphaFoldDB" id="A0A7R9KGD5"/>
<dbReference type="EMBL" id="OC855678">
    <property type="protein sequence ID" value="CAD7622443.1"/>
    <property type="molecule type" value="Genomic_DNA"/>
</dbReference>
<protein>
    <submittedName>
        <fullName evidence="1">Uncharacterized protein</fullName>
    </submittedName>
</protein>
<evidence type="ECO:0000313" key="1">
    <source>
        <dbReference type="EMBL" id="CAD7622443.1"/>
    </source>
</evidence>
<dbReference type="EMBL" id="CAJPIZ010001103">
    <property type="protein sequence ID" value="CAG2102873.1"/>
    <property type="molecule type" value="Genomic_DNA"/>
</dbReference>
<dbReference type="Proteomes" id="UP000759131">
    <property type="component" value="Unassembled WGS sequence"/>
</dbReference>
<organism evidence="1">
    <name type="scientific">Medioppia subpectinata</name>
    <dbReference type="NCBI Taxonomy" id="1979941"/>
    <lineage>
        <taxon>Eukaryota</taxon>
        <taxon>Metazoa</taxon>
        <taxon>Ecdysozoa</taxon>
        <taxon>Arthropoda</taxon>
        <taxon>Chelicerata</taxon>
        <taxon>Arachnida</taxon>
        <taxon>Acari</taxon>
        <taxon>Acariformes</taxon>
        <taxon>Sarcoptiformes</taxon>
        <taxon>Oribatida</taxon>
        <taxon>Brachypylina</taxon>
        <taxon>Oppioidea</taxon>
        <taxon>Oppiidae</taxon>
        <taxon>Medioppia</taxon>
    </lineage>
</organism>
<keyword evidence="2" id="KW-1185">Reference proteome</keyword>
<proteinExistence type="predicted"/>
<accession>A0A7R9KGD5</accession>
<reference evidence="1" key="1">
    <citation type="submission" date="2020-11" db="EMBL/GenBank/DDBJ databases">
        <authorList>
            <person name="Tran Van P."/>
        </authorList>
    </citation>
    <scope>NUCLEOTIDE SEQUENCE</scope>
</reference>
<evidence type="ECO:0000313" key="2">
    <source>
        <dbReference type="Proteomes" id="UP000759131"/>
    </source>
</evidence>
<gene>
    <name evidence="1" type="ORF">OSB1V03_LOCUS2906</name>
</gene>